<feature type="transmembrane region" description="Helical" evidence="1">
    <location>
        <begin position="73"/>
        <end position="93"/>
    </location>
</feature>
<feature type="transmembrane region" description="Helical" evidence="1">
    <location>
        <begin position="42"/>
        <end position="61"/>
    </location>
</feature>
<gene>
    <name evidence="2" type="ORF">EV666_111127</name>
</gene>
<name>A0A4R2GT63_9HYPH</name>
<dbReference type="EMBL" id="SLWL01000011">
    <property type="protein sequence ID" value="TCO11850.1"/>
    <property type="molecule type" value="Genomic_DNA"/>
</dbReference>
<comment type="caution">
    <text evidence="2">The sequence shown here is derived from an EMBL/GenBank/DDBJ whole genome shotgun (WGS) entry which is preliminary data.</text>
</comment>
<protein>
    <submittedName>
        <fullName evidence="2">Uncharacterized protein</fullName>
    </submittedName>
</protein>
<sequence>MFVLRAFPLLALVVAAWNSLVVFGSATATTVVGQTTLPSGQLWPITTGDAFVVAAFALLFVEIVSARARTSSLVNHALSLMVFLVCAVEFLFVPKCGEAAFLIITLIAAIDVLAGYCISIRAARFRPLADEATE</sequence>
<feature type="transmembrane region" description="Helical" evidence="1">
    <location>
        <begin position="99"/>
        <end position="118"/>
    </location>
</feature>
<dbReference type="OrthoDB" id="9811032at2"/>
<dbReference type="RefSeq" id="WP_132008622.1">
    <property type="nucleotide sequence ID" value="NZ_JBHUNN010000002.1"/>
</dbReference>
<keyword evidence="1" id="KW-1133">Transmembrane helix</keyword>
<evidence type="ECO:0000313" key="3">
    <source>
        <dbReference type="Proteomes" id="UP000294881"/>
    </source>
</evidence>
<organism evidence="2 3">
    <name type="scientific">Camelimonas lactis</name>
    <dbReference type="NCBI Taxonomy" id="659006"/>
    <lineage>
        <taxon>Bacteria</taxon>
        <taxon>Pseudomonadati</taxon>
        <taxon>Pseudomonadota</taxon>
        <taxon>Alphaproteobacteria</taxon>
        <taxon>Hyphomicrobiales</taxon>
        <taxon>Chelatococcaceae</taxon>
        <taxon>Camelimonas</taxon>
    </lineage>
</organism>
<keyword evidence="1" id="KW-0472">Membrane</keyword>
<dbReference type="Proteomes" id="UP000294881">
    <property type="component" value="Unassembled WGS sequence"/>
</dbReference>
<reference evidence="2 3" key="1">
    <citation type="submission" date="2019-03" db="EMBL/GenBank/DDBJ databases">
        <title>Genomic Encyclopedia of Type Strains, Phase IV (KMG-IV): sequencing the most valuable type-strain genomes for metagenomic binning, comparative biology and taxonomic classification.</title>
        <authorList>
            <person name="Goeker M."/>
        </authorList>
    </citation>
    <scope>NUCLEOTIDE SEQUENCE [LARGE SCALE GENOMIC DNA]</scope>
    <source>
        <strain evidence="2 3">DSM 22958</strain>
    </source>
</reference>
<keyword evidence="3" id="KW-1185">Reference proteome</keyword>
<evidence type="ECO:0000313" key="2">
    <source>
        <dbReference type="EMBL" id="TCO11850.1"/>
    </source>
</evidence>
<keyword evidence="1" id="KW-0812">Transmembrane</keyword>
<evidence type="ECO:0000256" key="1">
    <source>
        <dbReference type="SAM" id="Phobius"/>
    </source>
</evidence>
<accession>A0A4R2GT63</accession>
<dbReference type="AlphaFoldDB" id="A0A4R2GT63"/>
<proteinExistence type="predicted"/>